<protein>
    <recommendedName>
        <fullName evidence="4">Secreted protein</fullName>
    </recommendedName>
</protein>
<evidence type="ECO:0008006" key="4">
    <source>
        <dbReference type="Google" id="ProtNLM"/>
    </source>
</evidence>
<reference evidence="2" key="1">
    <citation type="submission" date="2022-08" db="EMBL/GenBank/DDBJ databases">
        <authorList>
            <person name="Somphong A."/>
            <person name="Phongsopitanun W."/>
        </authorList>
    </citation>
    <scope>NUCLEOTIDE SEQUENCE</scope>
    <source>
        <strain evidence="2">LP05-1</strain>
    </source>
</reference>
<keyword evidence="3" id="KW-1185">Reference proteome</keyword>
<proteinExistence type="predicted"/>
<comment type="caution">
    <text evidence="2">The sequence shown here is derived from an EMBL/GenBank/DDBJ whole genome shotgun (WGS) entry which is preliminary data.</text>
</comment>
<dbReference type="Gene3D" id="2.60.20.10">
    <property type="entry name" value="Crystallins"/>
    <property type="match status" value="1"/>
</dbReference>
<accession>A0ABT2CCA5</accession>
<evidence type="ECO:0000256" key="1">
    <source>
        <dbReference type="SAM" id="SignalP"/>
    </source>
</evidence>
<keyword evidence="1" id="KW-0732">Signal</keyword>
<sequence>MRALRLPRSARSRFTAVLASAAFLLPTATAQAAQSAPAAPARHCVVVLDQLRPGESASRVLSRDCATGTEAPAPTGRAAAATLLMTWYADIDYGGDSTQIRGSYGGCNAEGYGFAYVGDAWNDRISSFKTFNSCDTVSGYDHANYGLDVYYCGRCGSGGTFSEPYVGNNANDRISSWWISRS</sequence>
<gene>
    <name evidence="2" type="ORF">NX801_05130</name>
</gene>
<dbReference type="RefSeq" id="WP_258785742.1">
    <property type="nucleotide sequence ID" value="NZ_JANUGQ010000003.1"/>
</dbReference>
<feature type="chain" id="PRO_5045446568" description="Secreted protein" evidence="1">
    <location>
        <begin position="33"/>
        <end position="182"/>
    </location>
</feature>
<evidence type="ECO:0000313" key="3">
    <source>
        <dbReference type="Proteomes" id="UP001431313"/>
    </source>
</evidence>
<dbReference type="Proteomes" id="UP001431313">
    <property type="component" value="Unassembled WGS sequence"/>
</dbReference>
<dbReference type="EMBL" id="JANUGQ010000003">
    <property type="protein sequence ID" value="MCS0635049.1"/>
    <property type="molecule type" value="Genomic_DNA"/>
</dbReference>
<name>A0ABT2CCA5_9ACTN</name>
<evidence type="ECO:0000313" key="2">
    <source>
        <dbReference type="EMBL" id="MCS0635049.1"/>
    </source>
</evidence>
<feature type="signal peptide" evidence="1">
    <location>
        <begin position="1"/>
        <end position="32"/>
    </location>
</feature>
<organism evidence="2 3">
    <name type="scientific">Streptomyces pyxinae</name>
    <dbReference type="NCBI Taxonomy" id="2970734"/>
    <lineage>
        <taxon>Bacteria</taxon>
        <taxon>Bacillati</taxon>
        <taxon>Actinomycetota</taxon>
        <taxon>Actinomycetes</taxon>
        <taxon>Kitasatosporales</taxon>
        <taxon>Streptomycetaceae</taxon>
        <taxon>Streptomyces</taxon>
    </lineage>
</organism>